<dbReference type="EMBL" id="BAAAQN010000041">
    <property type="protein sequence ID" value="GAA2046346.1"/>
    <property type="molecule type" value="Genomic_DNA"/>
</dbReference>
<dbReference type="SUPFAM" id="SSF54001">
    <property type="entry name" value="Cysteine proteinases"/>
    <property type="match status" value="1"/>
</dbReference>
<dbReference type="PROSITE" id="PS51935">
    <property type="entry name" value="NLPC_P60"/>
    <property type="match status" value="1"/>
</dbReference>
<evidence type="ECO:0000259" key="5">
    <source>
        <dbReference type="PROSITE" id="PS51935"/>
    </source>
</evidence>
<dbReference type="PANTHER" id="PTHR47359:SF3">
    <property type="entry name" value="NLP_P60 DOMAIN-CONTAINING PROTEIN-RELATED"/>
    <property type="match status" value="1"/>
</dbReference>
<sequence>MKASVKGIGAAFALSPFGIIVGVAMVVSGTSADAGSAFAAVASVTSCSTGSAEVGADMGDSEKLTQDMMNNAQIIYQVGVGLGVPQYGEIIAIATATQVSKLTNLDYGDRDSLGLFQQRPSQGWGTAAQILDPVYASTQFYNALLKVPDWQSLPVTVAAQDVQRSGFPDAYAQWQTIATEIVGTLSGASAACATSDGDGETTTSPTQLPGGYTLRVGTPVQVVTAVKYAIARLGLPYLWGGTGPDGYDCSGLVMEAYLAAGISLPRVSSQQVFSGTPIYDPSQLKPGDLIFTAGTDGTNAAPGHVGMYIGDDMVIDAPHTGAFIELSKFDDGYWNVEAVDFRRIVS</sequence>
<keyword evidence="3" id="KW-0378">Hydrolase</keyword>
<evidence type="ECO:0000256" key="2">
    <source>
        <dbReference type="ARBA" id="ARBA00022670"/>
    </source>
</evidence>
<dbReference type="InterPro" id="IPR051794">
    <property type="entry name" value="PG_Endopeptidase_C40"/>
</dbReference>
<gene>
    <name evidence="6" type="ORF">GCM10009839_58310</name>
</gene>
<dbReference type="PANTHER" id="PTHR47359">
    <property type="entry name" value="PEPTIDOGLYCAN DL-ENDOPEPTIDASE CWLO"/>
    <property type="match status" value="1"/>
</dbReference>
<protein>
    <submittedName>
        <fullName evidence="6">C40 family peptidase</fullName>
    </submittedName>
</protein>
<organism evidence="6 7">
    <name type="scientific">Catenulispora yoronensis</name>
    <dbReference type="NCBI Taxonomy" id="450799"/>
    <lineage>
        <taxon>Bacteria</taxon>
        <taxon>Bacillati</taxon>
        <taxon>Actinomycetota</taxon>
        <taxon>Actinomycetes</taxon>
        <taxon>Catenulisporales</taxon>
        <taxon>Catenulisporaceae</taxon>
        <taxon>Catenulispora</taxon>
    </lineage>
</organism>
<dbReference type="InterPro" id="IPR038765">
    <property type="entry name" value="Papain-like_cys_pep_sf"/>
</dbReference>
<evidence type="ECO:0000256" key="3">
    <source>
        <dbReference type="ARBA" id="ARBA00022801"/>
    </source>
</evidence>
<name>A0ABN2UYV3_9ACTN</name>
<dbReference type="Pfam" id="PF00877">
    <property type="entry name" value="NLPC_P60"/>
    <property type="match status" value="1"/>
</dbReference>
<dbReference type="RefSeq" id="WP_344668871.1">
    <property type="nucleotide sequence ID" value="NZ_BAAAQN010000041.1"/>
</dbReference>
<evidence type="ECO:0000313" key="6">
    <source>
        <dbReference type="EMBL" id="GAA2046346.1"/>
    </source>
</evidence>
<accession>A0ABN2UYV3</accession>
<reference evidence="6 7" key="1">
    <citation type="journal article" date="2019" name="Int. J. Syst. Evol. Microbiol.">
        <title>The Global Catalogue of Microorganisms (GCM) 10K type strain sequencing project: providing services to taxonomists for standard genome sequencing and annotation.</title>
        <authorList>
            <consortium name="The Broad Institute Genomics Platform"/>
            <consortium name="The Broad Institute Genome Sequencing Center for Infectious Disease"/>
            <person name="Wu L."/>
            <person name="Ma J."/>
        </authorList>
    </citation>
    <scope>NUCLEOTIDE SEQUENCE [LARGE SCALE GENOMIC DNA]</scope>
    <source>
        <strain evidence="6 7">JCM 16014</strain>
    </source>
</reference>
<evidence type="ECO:0000256" key="4">
    <source>
        <dbReference type="ARBA" id="ARBA00022807"/>
    </source>
</evidence>
<dbReference type="InterPro" id="IPR000064">
    <property type="entry name" value="NLP_P60_dom"/>
</dbReference>
<keyword evidence="2" id="KW-0645">Protease</keyword>
<proteinExistence type="inferred from homology"/>
<evidence type="ECO:0000256" key="1">
    <source>
        <dbReference type="ARBA" id="ARBA00007074"/>
    </source>
</evidence>
<dbReference type="Proteomes" id="UP001500751">
    <property type="component" value="Unassembled WGS sequence"/>
</dbReference>
<keyword evidence="7" id="KW-1185">Reference proteome</keyword>
<comment type="caution">
    <text evidence="6">The sequence shown here is derived from an EMBL/GenBank/DDBJ whole genome shotgun (WGS) entry which is preliminary data.</text>
</comment>
<feature type="domain" description="NlpC/P60" evidence="5">
    <location>
        <begin position="219"/>
        <end position="345"/>
    </location>
</feature>
<dbReference type="Gene3D" id="3.90.1720.10">
    <property type="entry name" value="endopeptidase domain like (from Nostoc punctiforme)"/>
    <property type="match status" value="1"/>
</dbReference>
<comment type="similarity">
    <text evidence="1">Belongs to the peptidase C40 family.</text>
</comment>
<evidence type="ECO:0000313" key="7">
    <source>
        <dbReference type="Proteomes" id="UP001500751"/>
    </source>
</evidence>
<keyword evidence="4" id="KW-0788">Thiol protease</keyword>